<dbReference type="GO" id="GO:1905502">
    <property type="term" value="F:acetyl-CoA binding"/>
    <property type="evidence" value="ECO:0007669"/>
    <property type="project" value="TreeGrafter"/>
</dbReference>
<name>A0A915D4E7_9BILA</name>
<evidence type="ECO:0000259" key="1">
    <source>
        <dbReference type="PROSITE" id="PS51186"/>
    </source>
</evidence>
<dbReference type="GO" id="GO:0008080">
    <property type="term" value="F:N-acetyltransferase activity"/>
    <property type="evidence" value="ECO:0007669"/>
    <property type="project" value="InterPro"/>
</dbReference>
<dbReference type="WBParaSite" id="jg15797">
    <property type="protein sequence ID" value="jg15797"/>
    <property type="gene ID" value="jg15797"/>
</dbReference>
<dbReference type="CDD" id="cd04301">
    <property type="entry name" value="NAT_SF"/>
    <property type="match status" value="1"/>
</dbReference>
<protein>
    <submittedName>
        <fullName evidence="3">N-acetyltransferase domain-containing protein</fullName>
    </submittedName>
</protein>
<dbReference type="GO" id="GO:0005737">
    <property type="term" value="C:cytoplasm"/>
    <property type="evidence" value="ECO:0007669"/>
    <property type="project" value="TreeGrafter"/>
</dbReference>
<sequence length="238" mass="27407">METNLRQPQSKYKLYPLLQKAELSEKCMELLNEEWPRSLSQRRISLEKSLNHRPPMSLVMMDEETNSLIGHASLHHSIKTSNQCRFWKLCPMPNDQKGCWVESVIVCRSHRNLGLGRLIMELVEEEAKKYNYTKICLSTEDKENFYKKCGYLVSSTPILNFGANSKLFERIPRALFFEDTHKKTAIAKKESDACKTAEINRVNCAIPPTAPVLPPPPLPTLKSESALTKQKIYMYKCL</sequence>
<dbReference type="InterPro" id="IPR016181">
    <property type="entry name" value="Acyl_CoA_acyltransferase"/>
</dbReference>
<feature type="domain" description="N-acetyltransferase" evidence="1">
    <location>
        <begin position="12"/>
        <end position="174"/>
    </location>
</feature>
<accession>A0A915D4E7</accession>
<proteinExistence type="predicted"/>
<dbReference type="AlphaFoldDB" id="A0A915D4E7"/>
<dbReference type="InterPro" id="IPR000182">
    <property type="entry name" value="GNAT_dom"/>
</dbReference>
<evidence type="ECO:0000313" key="2">
    <source>
        <dbReference type="Proteomes" id="UP000887574"/>
    </source>
</evidence>
<reference evidence="3" key="1">
    <citation type="submission" date="2022-11" db="UniProtKB">
        <authorList>
            <consortium name="WormBaseParasite"/>
        </authorList>
    </citation>
    <scope>IDENTIFICATION</scope>
</reference>
<dbReference type="SUPFAM" id="SSF55729">
    <property type="entry name" value="Acyl-CoA N-acyltransferases (Nat)"/>
    <property type="match status" value="1"/>
</dbReference>
<evidence type="ECO:0000313" key="3">
    <source>
        <dbReference type="WBParaSite" id="jg15797"/>
    </source>
</evidence>
<dbReference type="Gene3D" id="3.40.630.30">
    <property type="match status" value="1"/>
</dbReference>
<dbReference type="PANTHER" id="PTHR13538:SF4">
    <property type="entry name" value="N-ALPHA-ACETYLTRANSFERASE 80"/>
    <property type="match status" value="1"/>
</dbReference>
<keyword evidence="2" id="KW-1185">Reference proteome</keyword>
<dbReference type="Pfam" id="PF00583">
    <property type="entry name" value="Acetyltransf_1"/>
    <property type="match status" value="1"/>
</dbReference>
<dbReference type="InterPro" id="IPR039840">
    <property type="entry name" value="NAA80"/>
</dbReference>
<dbReference type="PROSITE" id="PS51186">
    <property type="entry name" value="GNAT"/>
    <property type="match status" value="1"/>
</dbReference>
<dbReference type="PANTHER" id="PTHR13538">
    <property type="entry name" value="N-ACETYLTRANSFERASE 6"/>
    <property type="match status" value="1"/>
</dbReference>
<organism evidence="2 3">
    <name type="scientific">Ditylenchus dipsaci</name>
    <dbReference type="NCBI Taxonomy" id="166011"/>
    <lineage>
        <taxon>Eukaryota</taxon>
        <taxon>Metazoa</taxon>
        <taxon>Ecdysozoa</taxon>
        <taxon>Nematoda</taxon>
        <taxon>Chromadorea</taxon>
        <taxon>Rhabditida</taxon>
        <taxon>Tylenchina</taxon>
        <taxon>Tylenchomorpha</taxon>
        <taxon>Sphaerularioidea</taxon>
        <taxon>Anguinidae</taxon>
        <taxon>Anguininae</taxon>
        <taxon>Ditylenchus</taxon>
    </lineage>
</organism>
<dbReference type="Proteomes" id="UP000887574">
    <property type="component" value="Unplaced"/>
</dbReference>